<dbReference type="Proteomes" id="UP000249396">
    <property type="component" value="Unassembled WGS sequence"/>
</dbReference>
<reference evidence="3 4" key="1">
    <citation type="journal article" date="2018" name="Aquat. Microb. Ecol.">
        <title>Gammaproteobacterial methanotrophs dominate.</title>
        <authorList>
            <person name="Rissanen A.J."/>
            <person name="Saarenheimo J."/>
            <person name="Tiirola M."/>
            <person name="Peura S."/>
            <person name="Aalto S.L."/>
            <person name="Karvinen A."/>
            <person name="Nykanen H."/>
        </authorList>
    </citation>
    <scope>NUCLEOTIDE SEQUENCE [LARGE SCALE GENOMIC DNA]</scope>
    <source>
        <strain evidence="3">AMbin10</strain>
    </source>
</reference>
<protein>
    <submittedName>
        <fullName evidence="3">Nuclease</fullName>
    </submittedName>
</protein>
<dbReference type="SUPFAM" id="SSF57783">
    <property type="entry name" value="Zinc beta-ribbon"/>
    <property type="match status" value="1"/>
</dbReference>
<dbReference type="GO" id="GO:0005694">
    <property type="term" value="C:chromosome"/>
    <property type="evidence" value="ECO:0007669"/>
    <property type="project" value="InterPro"/>
</dbReference>
<gene>
    <name evidence="3" type="ORF">DM484_14245</name>
</gene>
<dbReference type="InterPro" id="IPR013498">
    <property type="entry name" value="Topo_IA_Znf"/>
</dbReference>
<dbReference type="InterPro" id="IPR011528">
    <property type="entry name" value="NERD"/>
</dbReference>
<evidence type="ECO:0000313" key="3">
    <source>
        <dbReference type="EMBL" id="PZN77658.1"/>
    </source>
</evidence>
<name>A0A2W4RCS2_9GAMM</name>
<organism evidence="3 4">
    <name type="scientific">Candidatus Methylumidiphilus alinenensis</name>
    <dbReference type="NCBI Taxonomy" id="2202197"/>
    <lineage>
        <taxon>Bacteria</taxon>
        <taxon>Pseudomonadati</taxon>
        <taxon>Pseudomonadota</taxon>
        <taxon>Gammaproteobacteria</taxon>
        <taxon>Methylococcales</taxon>
        <taxon>Candidatus Methylumidiphilus</taxon>
    </lineage>
</organism>
<feature type="domain" description="NERD" evidence="2">
    <location>
        <begin position="32"/>
        <end position="149"/>
    </location>
</feature>
<feature type="transmembrane region" description="Helical" evidence="1">
    <location>
        <begin position="6"/>
        <end position="23"/>
    </location>
</feature>
<evidence type="ECO:0000259" key="2">
    <source>
        <dbReference type="PROSITE" id="PS50965"/>
    </source>
</evidence>
<dbReference type="GO" id="GO:0003916">
    <property type="term" value="F:DNA topoisomerase activity"/>
    <property type="evidence" value="ECO:0007669"/>
    <property type="project" value="InterPro"/>
</dbReference>
<comment type="caution">
    <text evidence="3">The sequence shown here is derived from an EMBL/GenBank/DDBJ whole genome shotgun (WGS) entry which is preliminary data.</text>
</comment>
<dbReference type="GO" id="GO:0006265">
    <property type="term" value="P:DNA topological change"/>
    <property type="evidence" value="ECO:0007669"/>
    <property type="project" value="InterPro"/>
</dbReference>
<proteinExistence type="predicted"/>
<sequence length="257" mass="29680">MDFTPLLKQVFLLWYFIPILLFIGILKSPWFKGLIGEAMVNLAIWLFLNKQEYHPIRNVTLPTKDGTTQIDHIIVSKYGLFVVETKNMKGWIFGNQNQPTWTQKIYKHTSKFQNPLHQNYKHTRTLESLLGLSSNQIHSVIVFVGDCTFKTDMPDNVTYAGGFIRFVKSKRDILFFPVEVVNIIAKIESNRLLPSLKTHFKHVKHVKSIVNDKQMRKSCPLCGHPMILRDSKKGNNVGQKFWGCSKYPQCRGTLNAI</sequence>
<dbReference type="AlphaFoldDB" id="A0A2W4RCS2"/>
<dbReference type="EMBL" id="QJPH01000332">
    <property type="protein sequence ID" value="PZN77658.1"/>
    <property type="molecule type" value="Genomic_DNA"/>
</dbReference>
<dbReference type="Pfam" id="PF01396">
    <property type="entry name" value="Zn_ribbon_Top1"/>
    <property type="match status" value="1"/>
</dbReference>
<accession>A0A2W4RCS2</accession>
<dbReference type="Gene3D" id="3.30.65.10">
    <property type="entry name" value="Bacterial Topoisomerase I, domain 1"/>
    <property type="match status" value="1"/>
</dbReference>
<dbReference type="PROSITE" id="PS50965">
    <property type="entry name" value="NERD"/>
    <property type="match status" value="1"/>
</dbReference>
<dbReference type="GO" id="GO:0003677">
    <property type="term" value="F:DNA binding"/>
    <property type="evidence" value="ECO:0007669"/>
    <property type="project" value="InterPro"/>
</dbReference>
<keyword evidence="1" id="KW-1133">Transmembrane helix</keyword>
<evidence type="ECO:0000256" key="1">
    <source>
        <dbReference type="SAM" id="Phobius"/>
    </source>
</evidence>
<keyword evidence="1" id="KW-0812">Transmembrane</keyword>
<dbReference type="Pfam" id="PF08378">
    <property type="entry name" value="NERD"/>
    <property type="match status" value="1"/>
</dbReference>
<evidence type="ECO:0000313" key="4">
    <source>
        <dbReference type="Proteomes" id="UP000249396"/>
    </source>
</evidence>
<keyword evidence="1" id="KW-0472">Membrane</keyword>